<keyword evidence="2" id="KW-1185">Reference proteome</keyword>
<name>A0AAW1IVY5_POPJA</name>
<gene>
    <name evidence="1" type="ORF">QE152_g33696</name>
</gene>
<reference evidence="1 2" key="1">
    <citation type="journal article" date="2024" name="BMC Genomics">
        <title>De novo assembly and annotation of Popillia japonica's genome with initial clues to its potential as an invasive pest.</title>
        <authorList>
            <person name="Cucini C."/>
            <person name="Boschi S."/>
            <person name="Funari R."/>
            <person name="Cardaioli E."/>
            <person name="Iannotti N."/>
            <person name="Marturano G."/>
            <person name="Paoli F."/>
            <person name="Bruttini M."/>
            <person name="Carapelli A."/>
            <person name="Frati F."/>
            <person name="Nardi F."/>
        </authorList>
    </citation>
    <scope>NUCLEOTIDE SEQUENCE [LARGE SCALE GENOMIC DNA]</scope>
    <source>
        <strain evidence="1">DMR45628</strain>
    </source>
</reference>
<protein>
    <submittedName>
        <fullName evidence="1">Uncharacterized protein</fullName>
    </submittedName>
</protein>
<proteinExistence type="predicted"/>
<evidence type="ECO:0000313" key="2">
    <source>
        <dbReference type="Proteomes" id="UP001458880"/>
    </source>
</evidence>
<dbReference type="Proteomes" id="UP001458880">
    <property type="component" value="Unassembled WGS sequence"/>
</dbReference>
<comment type="caution">
    <text evidence="1">The sequence shown here is derived from an EMBL/GenBank/DDBJ whole genome shotgun (WGS) entry which is preliminary data.</text>
</comment>
<organism evidence="1 2">
    <name type="scientific">Popillia japonica</name>
    <name type="common">Japanese beetle</name>
    <dbReference type="NCBI Taxonomy" id="7064"/>
    <lineage>
        <taxon>Eukaryota</taxon>
        <taxon>Metazoa</taxon>
        <taxon>Ecdysozoa</taxon>
        <taxon>Arthropoda</taxon>
        <taxon>Hexapoda</taxon>
        <taxon>Insecta</taxon>
        <taxon>Pterygota</taxon>
        <taxon>Neoptera</taxon>
        <taxon>Endopterygota</taxon>
        <taxon>Coleoptera</taxon>
        <taxon>Polyphaga</taxon>
        <taxon>Scarabaeiformia</taxon>
        <taxon>Scarabaeidae</taxon>
        <taxon>Rutelinae</taxon>
        <taxon>Popillia</taxon>
    </lineage>
</organism>
<accession>A0AAW1IVY5</accession>
<dbReference type="AlphaFoldDB" id="A0AAW1IVY5"/>
<evidence type="ECO:0000313" key="1">
    <source>
        <dbReference type="EMBL" id="KAK9694197.1"/>
    </source>
</evidence>
<sequence length="76" mass="8091">MGSEKNAVDSVAASSGCEYHDLDISCSITRKAHAPPLKGWTLSAGEKRRHAVKSELLDIVEHVFPVAHGGSPVMAH</sequence>
<dbReference type="EMBL" id="JASPKY010000519">
    <property type="protein sequence ID" value="KAK9694197.1"/>
    <property type="molecule type" value="Genomic_DNA"/>
</dbReference>